<protein>
    <recommendedName>
        <fullName evidence="3">Isochorismatase-like domain-containing protein</fullName>
    </recommendedName>
</protein>
<dbReference type="EMBL" id="HBKN01014272">
    <property type="protein sequence ID" value="CAE2290595.1"/>
    <property type="molecule type" value="Transcribed_RNA"/>
</dbReference>
<accession>A0A7S4NIN5</accession>
<organism evidence="2">
    <name type="scientific">Guillardia theta</name>
    <name type="common">Cryptophyte</name>
    <name type="synonym">Cryptomonas phi</name>
    <dbReference type="NCBI Taxonomy" id="55529"/>
    <lineage>
        <taxon>Eukaryota</taxon>
        <taxon>Cryptophyceae</taxon>
        <taxon>Pyrenomonadales</taxon>
        <taxon>Geminigeraceae</taxon>
        <taxon>Guillardia</taxon>
    </lineage>
</organism>
<name>A0A7S4NIN5_GUITH</name>
<evidence type="ECO:0008006" key="3">
    <source>
        <dbReference type="Google" id="ProtNLM"/>
    </source>
</evidence>
<proteinExistence type="predicted"/>
<dbReference type="Gene3D" id="3.40.50.850">
    <property type="entry name" value="Isochorismatase-like"/>
    <property type="match status" value="1"/>
</dbReference>
<evidence type="ECO:0000313" key="2">
    <source>
        <dbReference type="EMBL" id="CAE2290595.1"/>
    </source>
</evidence>
<keyword evidence="1" id="KW-0732">Signal</keyword>
<reference evidence="2" key="1">
    <citation type="submission" date="2021-01" db="EMBL/GenBank/DDBJ databases">
        <authorList>
            <person name="Corre E."/>
            <person name="Pelletier E."/>
            <person name="Niang G."/>
            <person name="Scheremetjew M."/>
            <person name="Finn R."/>
            <person name="Kale V."/>
            <person name="Holt S."/>
            <person name="Cochrane G."/>
            <person name="Meng A."/>
            <person name="Brown T."/>
            <person name="Cohen L."/>
        </authorList>
    </citation>
    <scope>NUCLEOTIDE SEQUENCE</scope>
    <source>
        <strain evidence="2">CCMP 2712</strain>
    </source>
</reference>
<dbReference type="AlphaFoldDB" id="A0A7S4NIN5"/>
<sequence length="401" mass="45262">MKWIFLHLLLAALPGLATSYESARVKITAPQDGSEVWGAFKVRLEVHNFFSSVVDPRELNAQSVEVFLDGDLALAIPLGNRTRQFHILTIPPLPAGQHVLEAQSQLAEDLAAYHVAGRKDRIRFLSHGEIQRPIGERTRTQDSVVVHKRCFNKSDGQPWSKQERWNASETAILVIDMWAFHGCQPAHLRSMEIARDINRAIMAARDLGVFIVHVPSSGVEEMWAEYPEQRERMMQSSRWCMSEEGCLSASLRHAGQSVEPLDDEPTLPIQGGGCDDGKTEAPTRWDDESHYQNRDIKIFPLDGLSDSANEIVGTFKRLGMKNVVVTGVHLNECILKRPFGIRQLLREGFNVVVARDLTDSLYDSRDPPYISHRAANHLMVKHVETYICCTISSHDFHQLNE</sequence>
<dbReference type="SUPFAM" id="SSF52499">
    <property type="entry name" value="Isochorismatase-like hydrolases"/>
    <property type="match status" value="1"/>
</dbReference>
<feature type="signal peptide" evidence="1">
    <location>
        <begin position="1"/>
        <end position="19"/>
    </location>
</feature>
<feature type="chain" id="PRO_5031087060" description="Isochorismatase-like domain-containing protein" evidence="1">
    <location>
        <begin position="20"/>
        <end position="401"/>
    </location>
</feature>
<dbReference type="InterPro" id="IPR036380">
    <property type="entry name" value="Isochorismatase-like_sf"/>
</dbReference>
<evidence type="ECO:0000256" key="1">
    <source>
        <dbReference type="SAM" id="SignalP"/>
    </source>
</evidence>
<gene>
    <name evidence="2" type="ORF">GTHE00462_LOCUS11099</name>
</gene>